<protein>
    <submittedName>
        <fullName evidence="4">43kDa postsynaptic protein</fullName>
    </submittedName>
</protein>
<comment type="caution">
    <text evidence="4">The sequence shown here is derived from an EMBL/GenBank/DDBJ whole genome shotgun (WGS) entry which is preliminary data.</text>
</comment>
<proteinExistence type="predicted"/>
<keyword evidence="2" id="KW-0472">Membrane</keyword>
<dbReference type="OrthoDB" id="8062037at2759"/>
<evidence type="ECO:0000256" key="2">
    <source>
        <dbReference type="SAM" id="Phobius"/>
    </source>
</evidence>
<evidence type="ECO:0000256" key="1">
    <source>
        <dbReference type="PROSITE-ProRule" id="PRU00175"/>
    </source>
</evidence>
<dbReference type="InterPro" id="IPR045899">
    <property type="entry name" value="ATL71-like"/>
</dbReference>
<keyword evidence="5" id="KW-1185">Reference proteome</keyword>
<keyword evidence="1" id="KW-0862">Zinc</keyword>
<evidence type="ECO:0000259" key="3">
    <source>
        <dbReference type="PROSITE" id="PS50089"/>
    </source>
</evidence>
<dbReference type="Gene3D" id="3.30.40.10">
    <property type="entry name" value="Zinc/RING finger domain, C3HC4 (zinc finger)"/>
    <property type="match status" value="1"/>
</dbReference>
<feature type="transmembrane region" description="Helical" evidence="2">
    <location>
        <begin position="24"/>
        <end position="46"/>
    </location>
</feature>
<reference evidence="5" key="1">
    <citation type="submission" date="2016-06" db="EMBL/GenBank/DDBJ databases">
        <title>Parallel loss of symbiosis genes in relatives of nitrogen-fixing non-legume Parasponia.</title>
        <authorList>
            <person name="Van Velzen R."/>
            <person name="Holmer R."/>
            <person name="Bu F."/>
            <person name="Rutten L."/>
            <person name="Van Zeijl A."/>
            <person name="Liu W."/>
            <person name="Santuari L."/>
            <person name="Cao Q."/>
            <person name="Sharma T."/>
            <person name="Shen D."/>
            <person name="Roswanjaya Y."/>
            <person name="Wardhani T."/>
            <person name="Kalhor M.S."/>
            <person name="Jansen J."/>
            <person name="Van den Hoogen J."/>
            <person name="Gungor B."/>
            <person name="Hartog M."/>
            <person name="Hontelez J."/>
            <person name="Verver J."/>
            <person name="Yang W.-C."/>
            <person name="Schijlen E."/>
            <person name="Repin R."/>
            <person name="Schilthuizen M."/>
            <person name="Schranz E."/>
            <person name="Heidstra R."/>
            <person name="Miyata K."/>
            <person name="Fedorova E."/>
            <person name="Kohlen W."/>
            <person name="Bisseling T."/>
            <person name="Smit S."/>
            <person name="Geurts R."/>
        </authorList>
    </citation>
    <scope>NUCLEOTIDE SEQUENCE [LARGE SCALE GENOMIC DNA]</scope>
    <source>
        <strain evidence="5">cv. WU1-14</strain>
    </source>
</reference>
<organism evidence="4 5">
    <name type="scientific">Parasponia andersonii</name>
    <name type="common">Sponia andersonii</name>
    <dbReference type="NCBI Taxonomy" id="3476"/>
    <lineage>
        <taxon>Eukaryota</taxon>
        <taxon>Viridiplantae</taxon>
        <taxon>Streptophyta</taxon>
        <taxon>Embryophyta</taxon>
        <taxon>Tracheophyta</taxon>
        <taxon>Spermatophyta</taxon>
        <taxon>Magnoliopsida</taxon>
        <taxon>eudicotyledons</taxon>
        <taxon>Gunneridae</taxon>
        <taxon>Pentapetalae</taxon>
        <taxon>rosids</taxon>
        <taxon>fabids</taxon>
        <taxon>Rosales</taxon>
        <taxon>Cannabaceae</taxon>
        <taxon>Parasponia</taxon>
    </lineage>
</organism>
<keyword evidence="2" id="KW-0812">Transmembrane</keyword>
<dbReference type="Proteomes" id="UP000237105">
    <property type="component" value="Unassembled WGS sequence"/>
</dbReference>
<dbReference type="Pfam" id="PF13639">
    <property type="entry name" value="zf-RING_2"/>
    <property type="match status" value="1"/>
</dbReference>
<gene>
    <name evidence="4" type="ORF">PanWU01x14_081670</name>
</gene>
<feature type="domain" description="RING-type" evidence="3">
    <location>
        <begin position="106"/>
        <end position="148"/>
    </location>
</feature>
<dbReference type="PANTHER" id="PTHR46719:SF7">
    <property type="entry name" value="RING-H2 FINGER PROTEIN ATL71-RELATED"/>
    <property type="match status" value="1"/>
</dbReference>
<keyword evidence="2" id="KW-1133">Transmembrane helix</keyword>
<dbReference type="PANTHER" id="PTHR46719">
    <property type="entry name" value="TRANSCRIPTION FACTOR C2H2 FAMILY-RELATED"/>
    <property type="match status" value="1"/>
</dbReference>
<dbReference type="AlphaFoldDB" id="A0A2P5DAC4"/>
<dbReference type="InterPro" id="IPR013083">
    <property type="entry name" value="Znf_RING/FYVE/PHD"/>
</dbReference>
<name>A0A2P5DAC4_PARAD</name>
<sequence>MDLNSIFASSPTLSPQHNTITEQITCAIIFSIGVIIIMVVISIGFYQCTTQVLPTSQSVHQTNTATTATSKQPSGGLDEAMLGACPKLPYSEIMLRYGSSSTSCGCSICLADYDETDMLMLLPNCAHLFHEKCINQWLRLHPTCPICRNSPVPVAQIVSLPISDGSEAQNFVENNGNGE</sequence>
<dbReference type="InterPro" id="IPR001841">
    <property type="entry name" value="Znf_RING"/>
</dbReference>
<evidence type="ECO:0000313" key="4">
    <source>
        <dbReference type="EMBL" id="PON70243.1"/>
    </source>
</evidence>
<dbReference type="EMBL" id="JXTB01000051">
    <property type="protein sequence ID" value="PON70243.1"/>
    <property type="molecule type" value="Genomic_DNA"/>
</dbReference>
<dbReference type="PROSITE" id="PS50089">
    <property type="entry name" value="ZF_RING_2"/>
    <property type="match status" value="1"/>
</dbReference>
<evidence type="ECO:0000313" key="5">
    <source>
        <dbReference type="Proteomes" id="UP000237105"/>
    </source>
</evidence>
<keyword evidence="1" id="KW-0863">Zinc-finger</keyword>
<accession>A0A2P5DAC4</accession>
<dbReference type="GO" id="GO:0008270">
    <property type="term" value="F:zinc ion binding"/>
    <property type="evidence" value="ECO:0007669"/>
    <property type="project" value="UniProtKB-KW"/>
</dbReference>
<dbReference type="SMART" id="SM00184">
    <property type="entry name" value="RING"/>
    <property type="match status" value="1"/>
</dbReference>
<dbReference type="SUPFAM" id="SSF57850">
    <property type="entry name" value="RING/U-box"/>
    <property type="match status" value="1"/>
</dbReference>
<keyword evidence="1" id="KW-0479">Metal-binding</keyword>